<accession>A0AAW1JU78</accession>
<evidence type="ECO:0000256" key="8">
    <source>
        <dbReference type="RuleBase" id="RU004417"/>
    </source>
</evidence>
<proteinExistence type="inferred from homology"/>
<evidence type="ECO:0000256" key="1">
    <source>
        <dbReference type="ARBA" id="ARBA00004173"/>
    </source>
</evidence>
<evidence type="ECO:0000259" key="9">
    <source>
        <dbReference type="SMART" id="SM00839"/>
    </source>
</evidence>
<dbReference type="CDD" id="cd01076">
    <property type="entry name" value="NAD_bind_1_Glu_DH"/>
    <property type="match status" value="1"/>
</dbReference>
<evidence type="ECO:0000256" key="4">
    <source>
        <dbReference type="ARBA" id="ARBA00023002"/>
    </source>
</evidence>
<protein>
    <recommendedName>
        <fullName evidence="3">glutamate dehydrogenase [NAD(P)(+)]</fullName>
        <ecNumber evidence="3">1.4.1.3</ecNumber>
    </recommendedName>
</protein>
<keyword evidence="5" id="KW-0496">Mitochondrion</keyword>
<dbReference type="SUPFAM" id="SSF53223">
    <property type="entry name" value="Aminoacid dehydrogenase-like, N-terminal domain"/>
    <property type="match status" value="1"/>
</dbReference>
<evidence type="ECO:0000256" key="7">
    <source>
        <dbReference type="ARBA" id="ARBA00048577"/>
    </source>
</evidence>
<keyword evidence="4 8" id="KW-0560">Oxidoreductase</keyword>
<dbReference type="Gene3D" id="1.10.287.140">
    <property type="match status" value="1"/>
</dbReference>
<dbReference type="GO" id="GO:0004352">
    <property type="term" value="F:glutamate dehydrogenase (NAD+) activity"/>
    <property type="evidence" value="ECO:0007669"/>
    <property type="project" value="TreeGrafter"/>
</dbReference>
<evidence type="ECO:0000256" key="2">
    <source>
        <dbReference type="ARBA" id="ARBA00006382"/>
    </source>
</evidence>
<organism evidence="10 11">
    <name type="scientific">Popillia japonica</name>
    <name type="common">Japanese beetle</name>
    <dbReference type="NCBI Taxonomy" id="7064"/>
    <lineage>
        <taxon>Eukaryota</taxon>
        <taxon>Metazoa</taxon>
        <taxon>Ecdysozoa</taxon>
        <taxon>Arthropoda</taxon>
        <taxon>Hexapoda</taxon>
        <taxon>Insecta</taxon>
        <taxon>Pterygota</taxon>
        <taxon>Neoptera</taxon>
        <taxon>Endopterygota</taxon>
        <taxon>Coleoptera</taxon>
        <taxon>Polyphaga</taxon>
        <taxon>Scarabaeiformia</taxon>
        <taxon>Scarabaeidae</taxon>
        <taxon>Rutelinae</taxon>
        <taxon>Popillia</taxon>
    </lineage>
</organism>
<dbReference type="InterPro" id="IPR006095">
    <property type="entry name" value="Glu/Leu/Phe/Val/Trp_DH"/>
</dbReference>
<evidence type="ECO:0000256" key="3">
    <source>
        <dbReference type="ARBA" id="ARBA00012889"/>
    </source>
</evidence>
<dbReference type="PRINTS" id="PR00082">
    <property type="entry name" value="GLFDHDRGNASE"/>
</dbReference>
<dbReference type="SMART" id="SM00839">
    <property type="entry name" value="ELFV_dehydrog"/>
    <property type="match status" value="1"/>
</dbReference>
<dbReference type="Gene3D" id="3.40.50.720">
    <property type="entry name" value="NAD(P)-binding Rossmann-like Domain"/>
    <property type="match status" value="1"/>
</dbReference>
<feature type="domain" description="Glutamate/phenylalanine/leucine/valine/L-tryptophan dehydrogenase C-terminal" evidence="9">
    <location>
        <begin position="252"/>
        <end position="543"/>
    </location>
</feature>
<dbReference type="GO" id="GO:0006538">
    <property type="term" value="P:L-glutamate catabolic process"/>
    <property type="evidence" value="ECO:0007669"/>
    <property type="project" value="TreeGrafter"/>
</dbReference>
<dbReference type="GO" id="GO:0005739">
    <property type="term" value="C:mitochondrion"/>
    <property type="evidence" value="ECO:0007669"/>
    <property type="project" value="UniProtKB-SubCell"/>
</dbReference>
<evidence type="ECO:0000256" key="5">
    <source>
        <dbReference type="ARBA" id="ARBA00023128"/>
    </source>
</evidence>
<comment type="catalytic activity">
    <reaction evidence="6">
        <text>L-glutamate + NAD(+) + H2O = 2-oxoglutarate + NH4(+) + NADH + H(+)</text>
        <dbReference type="Rhea" id="RHEA:15133"/>
        <dbReference type="ChEBI" id="CHEBI:15377"/>
        <dbReference type="ChEBI" id="CHEBI:15378"/>
        <dbReference type="ChEBI" id="CHEBI:16810"/>
        <dbReference type="ChEBI" id="CHEBI:28938"/>
        <dbReference type="ChEBI" id="CHEBI:29985"/>
        <dbReference type="ChEBI" id="CHEBI:57540"/>
        <dbReference type="ChEBI" id="CHEBI:57945"/>
        <dbReference type="EC" id="1.4.1.3"/>
    </reaction>
</comment>
<sequence>MNTKIFLTFTRRHSYPKYGSNLQIRSYAELGKIPPELEDIQEDDNRSFTDMIQFNFHKARVILEQKLIETLKHQKNTRPLNKSERRRKVRNIMSYLEQCDSILELNFPIRRDDDTYEIIKGFTAMHKCHKMPVAAGLRYDESVTRDSMFALSSLMTYKCAVVGIPFGGGSGGISIDTTKYSVDELERITKRYTVELAKKGHLGPELDIIGPDVSTSDREMAWIMDTYGKTFGYKDINARGCVIGKPPNLGGILGRDSAMGHGLFNCLDEFVNNEDFMKSLDLNAGWKDKTFILQGFGKVGVNVMKYLTGKGAKCIGVCEKKGGIISQFGINYNELKRYKGKRGTIVGFSGAQPYKGKNLICEPCDILIPAAIEKLINKDVAQEIKAKIIAEGANGPITPAGDKVLLSKNILVLPDILANAGGITVSYFEWLKSLNHLSFGRLTNKYEKDRNTLLLQNVQLELEKHFGKQNKVSIPIVPSIPFQKRIYGPREEDIVQYGLSWTMEKASRELMNTAKEFNLGVDFRTAAYVCGIEKVFNTISESGLNI</sequence>
<dbReference type="Pfam" id="PF00208">
    <property type="entry name" value="ELFV_dehydrog"/>
    <property type="match status" value="1"/>
</dbReference>
<evidence type="ECO:0000313" key="10">
    <source>
        <dbReference type="EMBL" id="KAK9707690.1"/>
    </source>
</evidence>
<name>A0AAW1JU78_POPJA</name>
<dbReference type="InterPro" id="IPR006096">
    <property type="entry name" value="Glu/Leu/Phe/Val/Trp_DH_C"/>
</dbReference>
<comment type="subcellular location">
    <subcellularLocation>
        <location evidence="1">Mitochondrion</location>
    </subcellularLocation>
</comment>
<comment type="catalytic activity">
    <reaction evidence="7">
        <text>L-glutamate + NADP(+) + H2O = 2-oxoglutarate + NH4(+) + NADPH + H(+)</text>
        <dbReference type="Rhea" id="RHEA:11612"/>
        <dbReference type="ChEBI" id="CHEBI:15377"/>
        <dbReference type="ChEBI" id="CHEBI:15378"/>
        <dbReference type="ChEBI" id="CHEBI:16810"/>
        <dbReference type="ChEBI" id="CHEBI:28938"/>
        <dbReference type="ChEBI" id="CHEBI:29985"/>
        <dbReference type="ChEBI" id="CHEBI:57783"/>
        <dbReference type="ChEBI" id="CHEBI:58349"/>
        <dbReference type="EC" id="1.4.1.3"/>
    </reaction>
</comment>
<reference evidence="10 11" key="1">
    <citation type="journal article" date="2024" name="BMC Genomics">
        <title>De novo assembly and annotation of Popillia japonica's genome with initial clues to its potential as an invasive pest.</title>
        <authorList>
            <person name="Cucini C."/>
            <person name="Boschi S."/>
            <person name="Funari R."/>
            <person name="Cardaioli E."/>
            <person name="Iannotti N."/>
            <person name="Marturano G."/>
            <person name="Paoli F."/>
            <person name="Bruttini M."/>
            <person name="Carapelli A."/>
            <person name="Frati F."/>
            <person name="Nardi F."/>
        </authorList>
    </citation>
    <scope>NUCLEOTIDE SEQUENCE [LARGE SCALE GENOMIC DNA]</scope>
    <source>
        <strain evidence="10">DMR45628</strain>
    </source>
</reference>
<comment type="similarity">
    <text evidence="2 8">Belongs to the Glu/Leu/Phe/Val dehydrogenases family.</text>
</comment>
<dbReference type="Pfam" id="PF02812">
    <property type="entry name" value="ELFV_dehydrog_N"/>
    <property type="match status" value="1"/>
</dbReference>
<comment type="caution">
    <text evidence="10">The sequence shown here is derived from an EMBL/GenBank/DDBJ whole genome shotgun (WGS) entry which is preliminary data.</text>
</comment>
<dbReference type="PANTHER" id="PTHR11606">
    <property type="entry name" value="GLUTAMATE DEHYDROGENASE"/>
    <property type="match status" value="1"/>
</dbReference>
<dbReference type="InterPro" id="IPR006097">
    <property type="entry name" value="Glu/Leu/Phe/Val/Trp_DH_dimer"/>
</dbReference>
<dbReference type="EC" id="1.4.1.3" evidence="3"/>
<dbReference type="AlphaFoldDB" id="A0AAW1JU78"/>
<dbReference type="InterPro" id="IPR036291">
    <property type="entry name" value="NAD(P)-bd_dom_sf"/>
</dbReference>
<dbReference type="SUPFAM" id="SSF51735">
    <property type="entry name" value="NAD(P)-binding Rossmann-fold domains"/>
    <property type="match status" value="1"/>
</dbReference>
<dbReference type="FunFam" id="3.40.50.720:FF:000100">
    <property type="entry name" value="Glutamate dehydrogenase 1, mitochondrial"/>
    <property type="match status" value="1"/>
</dbReference>
<dbReference type="Gene3D" id="3.40.50.10860">
    <property type="entry name" value="Leucine Dehydrogenase, chain A, domain 1"/>
    <property type="match status" value="1"/>
</dbReference>
<dbReference type="PANTHER" id="PTHR11606:SF13">
    <property type="entry name" value="GLUTAMATE DEHYDROGENASE 1, MITOCHONDRIAL"/>
    <property type="match status" value="1"/>
</dbReference>
<gene>
    <name evidence="10" type="ORF">QE152_g27668</name>
</gene>
<dbReference type="EMBL" id="JASPKY010000344">
    <property type="protein sequence ID" value="KAK9707690.1"/>
    <property type="molecule type" value="Genomic_DNA"/>
</dbReference>
<evidence type="ECO:0000256" key="6">
    <source>
        <dbReference type="ARBA" id="ARBA00047867"/>
    </source>
</evidence>
<keyword evidence="11" id="KW-1185">Reference proteome</keyword>
<dbReference type="InterPro" id="IPR046346">
    <property type="entry name" value="Aminoacid_DH-like_N_sf"/>
</dbReference>
<evidence type="ECO:0000313" key="11">
    <source>
        <dbReference type="Proteomes" id="UP001458880"/>
    </source>
</evidence>
<dbReference type="Proteomes" id="UP001458880">
    <property type="component" value="Unassembled WGS sequence"/>
</dbReference>
<dbReference type="InterPro" id="IPR033922">
    <property type="entry name" value="NAD_bind_Glu_DH"/>
</dbReference>